<evidence type="ECO:0000313" key="2">
    <source>
        <dbReference type="Proteomes" id="UP000019484"/>
    </source>
</evidence>
<organism evidence="1 2">
    <name type="scientific">Capronia coronata CBS 617.96</name>
    <dbReference type="NCBI Taxonomy" id="1182541"/>
    <lineage>
        <taxon>Eukaryota</taxon>
        <taxon>Fungi</taxon>
        <taxon>Dikarya</taxon>
        <taxon>Ascomycota</taxon>
        <taxon>Pezizomycotina</taxon>
        <taxon>Eurotiomycetes</taxon>
        <taxon>Chaetothyriomycetidae</taxon>
        <taxon>Chaetothyriales</taxon>
        <taxon>Herpotrichiellaceae</taxon>
        <taxon>Capronia</taxon>
    </lineage>
</organism>
<dbReference type="RefSeq" id="XP_007722617.1">
    <property type="nucleotide sequence ID" value="XM_007724427.1"/>
</dbReference>
<protein>
    <submittedName>
        <fullName evidence="1">Uncharacterized protein</fullName>
    </submittedName>
</protein>
<accession>W9YD51</accession>
<proteinExistence type="predicted"/>
<keyword evidence="2" id="KW-1185">Reference proteome</keyword>
<gene>
    <name evidence="1" type="ORF">A1O1_03524</name>
</gene>
<dbReference type="eggNOG" id="ENOG502R9NB">
    <property type="taxonomic scope" value="Eukaryota"/>
</dbReference>
<dbReference type="OrthoDB" id="4108861at2759"/>
<dbReference type="GeneID" id="19158416"/>
<dbReference type="EMBL" id="AMWN01000003">
    <property type="protein sequence ID" value="EXJ90423.1"/>
    <property type="molecule type" value="Genomic_DNA"/>
</dbReference>
<evidence type="ECO:0000313" key="1">
    <source>
        <dbReference type="EMBL" id="EXJ90423.1"/>
    </source>
</evidence>
<dbReference type="AlphaFoldDB" id="W9YD51"/>
<dbReference type="HOGENOM" id="CLU_073631_0_0_1"/>
<sequence>MVLFTDLPVEIHVQIIRHGNIIPNLRLCCSQFLDVIVQEAHSLLTDLCSVNDISARVWDLFLLHMVRGEREKTTIVQVMALGRFLRNIETVAPDRHQIPTRLSGIGLAPSPLINSTSFMLFAVTSRLLKTSQTVEYGRGDVLTPSDDAKHVLSKVLAEEFVQFFKRDLTLEELESVIAAINISVTRLWSTVFIFRPNDLTVSTFGSLSGVSFNTDQAILTEHVIWKGPEWVSAMLVNYSLGQRASGEGRERNSVQPGRLDTMLVDKGVWNGQREEGARLAANGVARLLWQERQQKIENRANLSRERGTMMEMRVDPALWRGSSGDM</sequence>
<comment type="caution">
    <text evidence="1">The sequence shown here is derived from an EMBL/GenBank/DDBJ whole genome shotgun (WGS) entry which is preliminary data.</text>
</comment>
<reference evidence="1 2" key="1">
    <citation type="submission" date="2013-03" db="EMBL/GenBank/DDBJ databases">
        <title>The Genome Sequence of Capronia coronata CBS 617.96.</title>
        <authorList>
            <consortium name="The Broad Institute Genomics Platform"/>
            <person name="Cuomo C."/>
            <person name="de Hoog S."/>
            <person name="Gorbushina A."/>
            <person name="Walker B."/>
            <person name="Young S.K."/>
            <person name="Zeng Q."/>
            <person name="Gargeya S."/>
            <person name="Fitzgerald M."/>
            <person name="Haas B."/>
            <person name="Abouelleil A."/>
            <person name="Allen A.W."/>
            <person name="Alvarado L."/>
            <person name="Arachchi H.M."/>
            <person name="Berlin A.M."/>
            <person name="Chapman S.B."/>
            <person name="Gainer-Dewar J."/>
            <person name="Goldberg J."/>
            <person name="Griggs A."/>
            <person name="Gujja S."/>
            <person name="Hansen M."/>
            <person name="Howarth C."/>
            <person name="Imamovic A."/>
            <person name="Ireland A."/>
            <person name="Larimer J."/>
            <person name="McCowan C."/>
            <person name="Murphy C."/>
            <person name="Pearson M."/>
            <person name="Poon T.W."/>
            <person name="Priest M."/>
            <person name="Roberts A."/>
            <person name="Saif S."/>
            <person name="Shea T."/>
            <person name="Sisk P."/>
            <person name="Sykes S."/>
            <person name="Wortman J."/>
            <person name="Nusbaum C."/>
            <person name="Birren B."/>
        </authorList>
    </citation>
    <scope>NUCLEOTIDE SEQUENCE [LARGE SCALE GENOMIC DNA]</scope>
    <source>
        <strain evidence="1 2">CBS 617.96</strain>
    </source>
</reference>
<dbReference type="Proteomes" id="UP000019484">
    <property type="component" value="Unassembled WGS sequence"/>
</dbReference>
<name>W9YD51_9EURO</name>